<accession>A0AAD9NRL0</accession>
<reference evidence="3" key="1">
    <citation type="journal article" date="2023" name="Mol. Biol. Evol.">
        <title>Third-Generation Sequencing Reveals the Adaptive Role of the Epigenome in Three Deep-Sea Polychaetes.</title>
        <authorList>
            <person name="Perez M."/>
            <person name="Aroh O."/>
            <person name="Sun Y."/>
            <person name="Lan Y."/>
            <person name="Juniper S.K."/>
            <person name="Young C.R."/>
            <person name="Angers B."/>
            <person name="Qian P.Y."/>
        </authorList>
    </citation>
    <scope>NUCLEOTIDE SEQUENCE</scope>
    <source>
        <strain evidence="3">R07B-5</strain>
    </source>
</reference>
<keyword evidence="4" id="KW-1185">Reference proteome</keyword>
<name>A0AAD9NRL0_RIDPI</name>
<dbReference type="CDD" id="cd00037">
    <property type="entry name" value="CLECT"/>
    <property type="match status" value="1"/>
</dbReference>
<dbReference type="Proteomes" id="UP001209878">
    <property type="component" value="Unassembled WGS sequence"/>
</dbReference>
<dbReference type="Pfam" id="PF00059">
    <property type="entry name" value="Lectin_C"/>
    <property type="match status" value="1"/>
</dbReference>
<proteinExistence type="predicted"/>
<dbReference type="PANTHER" id="PTHR22802">
    <property type="entry name" value="C-TYPE LECTIN SUPERFAMILY MEMBER"/>
    <property type="match status" value="1"/>
</dbReference>
<dbReference type="Gene3D" id="3.10.100.10">
    <property type="entry name" value="Mannose-Binding Protein A, subunit A"/>
    <property type="match status" value="1"/>
</dbReference>
<feature type="chain" id="PRO_5042160724" description="C-type lectin domain-containing protein" evidence="1">
    <location>
        <begin position="23"/>
        <end position="245"/>
    </location>
</feature>
<evidence type="ECO:0000313" key="3">
    <source>
        <dbReference type="EMBL" id="KAK2179815.1"/>
    </source>
</evidence>
<feature type="signal peptide" evidence="1">
    <location>
        <begin position="1"/>
        <end position="22"/>
    </location>
</feature>
<dbReference type="InterPro" id="IPR051004">
    <property type="entry name" value="DC-SIGN_domain-containing"/>
</dbReference>
<comment type="caution">
    <text evidence="3">The sequence shown here is derived from an EMBL/GenBank/DDBJ whole genome shotgun (WGS) entry which is preliminary data.</text>
</comment>
<evidence type="ECO:0000259" key="2">
    <source>
        <dbReference type="PROSITE" id="PS50041"/>
    </source>
</evidence>
<keyword evidence="1" id="KW-0732">Signal</keyword>
<dbReference type="SMART" id="SM00034">
    <property type="entry name" value="CLECT"/>
    <property type="match status" value="1"/>
</dbReference>
<protein>
    <recommendedName>
        <fullName evidence="2">C-type lectin domain-containing protein</fullName>
    </recommendedName>
</protein>
<dbReference type="InterPro" id="IPR001304">
    <property type="entry name" value="C-type_lectin-like"/>
</dbReference>
<dbReference type="PROSITE" id="PS50041">
    <property type="entry name" value="C_TYPE_LECTIN_2"/>
    <property type="match status" value="1"/>
</dbReference>
<dbReference type="PANTHER" id="PTHR22802:SF456">
    <property type="entry name" value="FI01427P"/>
    <property type="match status" value="1"/>
</dbReference>
<feature type="domain" description="C-type lectin" evidence="2">
    <location>
        <begin position="115"/>
        <end position="223"/>
    </location>
</feature>
<organism evidence="3 4">
    <name type="scientific">Ridgeia piscesae</name>
    <name type="common">Tubeworm</name>
    <dbReference type="NCBI Taxonomy" id="27915"/>
    <lineage>
        <taxon>Eukaryota</taxon>
        <taxon>Metazoa</taxon>
        <taxon>Spiralia</taxon>
        <taxon>Lophotrochozoa</taxon>
        <taxon>Annelida</taxon>
        <taxon>Polychaeta</taxon>
        <taxon>Sedentaria</taxon>
        <taxon>Canalipalpata</taxon>
        <taxon>Sabellida</taxon>
        <taxon>Siboglinidae</taxon>
        <taxon>Ridgeia</taxon>
    </lineage>
</organism>
<dbReference type="AlphaFoldDB" id="A0AAD9NRL0"/>
<dbReference type="InterPro" id="IPR016187">
    <property type="entry name" value="CTDL_fold"/>
</dbReference>
<dbReference type="EMBL" id="JAODUO010000471">
    <property type="protein sequence ID" value="KAK2179815.1"/>
    <property type="molecule type" value="Genomic_DNA"/>
</dbReference>
<dbReference type="InterPro" id="IPR016186">
    <property type="entry name" value="C-type_lectin-like/link_sf"/>
</dbReference>
<gene>
    <name evidence="3" type="ORF">NP493_471g02051</name>
</gene>
<evidence type="ECO:0000313" key="4">
    <source>
        <dbReference type="Proteomes" id="UP001209878"/>
    </source>
</evidence>
<sequence length="245" mass="28721">MTVERVLWYALVMCVTYRRLTAQPTVDTCSTDDDNNHQVQRMERMMSTIQTISERQMSLMEQMVSKQQALNQQEQTTSGRQTSLMEQIHCTLLSIDERGKGSNPEDVRCRQRHDDKQTCYRIVREAMNWEAARAYCRSYRDGMDLVSIESAEEHAFLASYITYLHGSCVEFHTSGRKDANGVWKWMATGQPFHFTSWASGQPDNTGHYCYIWNRRPGWNTWDDYKDANRCFLCEYDIALPTYCHK</sequence>
<evidence type="ECO:0000256" key="1">
    <source>
        <dbReference type="SAM" id="SignalP"/>
    </source>
</evidence>
<dbReference type="SUPFAM" id="SSF56436">
    <property type="entry name" value="C-type lectin-like"/>
    <property type="match status" value="1"/>
</dbReference>